<keyword evidence="1" id="KW-0812">Transmembrane</keyword>
<feature type="transmembrane region" description="Helical" evidence="1">
    <location>
        <begin position="154"/>
        <end position="175"/>
    </location>
</feature>
<dbReference type="PROSITE" id="PS50887">
    <property type="entry name" value="GGDEF"/>
    <property type="match status" value="1"/>
</dbReference>
<dbReference type="InterPro" id="IPR029787">
    <property type="entry name" value="Nucleotide_cyclase"/>
</dbReference>
<dbReference type="SUPFAM" id="SSF55073">
    <property type="entry name" value="Nucleotide cyclase"/>
    <property type="match status" value="1"/>
</dbReference>
<evidence type="ECO:0000256" key="1">
    <source>
        <dbReference type="SAM" id="Phobius"/>
    </source>
</evidence>
<dbReference type="AlphaFoldDB" id="A0A4R7B7D9"/>
<comment type="caution">
    <text evidence="3">The sequence shown here is derived from an EMBL/GenBank/DDBJ whole genome shotgun (WGS) entry which is preliminary data.</text>
</comment>
<keyword evidence="4" id="KW-1185">Reference proteome</keyword>
<feature type="transmembrane region" description="Helical" evidence="1">
    <location>
        <begin position="121"/>
        <end position="142"/>
    </location>
</feature>
<evidence type="ECO:0000259" key="2">
    <source>
        <dbReference type="PROSITE" id="PS50887"/>
    </source>
</evidence>
<dbReference type="PANTHER" id="PTHR44757:SF2">
    <property type="entry name" value="BIOFILM ARCHITECTURE MAINTENANCE PROTEIN MBAA"/>
    <property type="match status" value="1"/>
</dbReference>
<dbReference type="SMART" id="SM00091">
    <property type="entry name" value="PAS"/>
    <property type="match status" value="1"/>
</dbReference>
<feature type="transmembrane region" description="Helical" evidence="1">
    <location>
        <begin position="62"/>
        <end position="79"/>
    </location>
</feature>
<name>A0A4R7B7D9_9NEIS</name>
<dbReference type="GO" id="GO:0006355">
    <property type="term" value="P:regulation of DNA-templated transcription"/>
    <property type="evidence" value="ECO:0007669"/>
    <property type="project" value="InterPro"/>
</dbReference>
<dbReference type="Pfam" id="PF00990">
    <property type="entry name" value="GGDEF"/>
    <property type="match status" value="1"/>
</dbReference>
<dbReference type="CDD" id="cd01949">
    <property type="entry name" value="GGDEF"/>
    <property type="match status" value="1"/>
</dbReference>
<feature type="transmembrane region" description="Helical" evidence="1">
    <location>
        <begin position="40"/>
        <end position="56"/>
    </location>
</feature>
<dbReference type="Pfam" id="PF00989">
    <property type="entry name" value="PAS"/>
    <property type="match status" value="1"/>
</dbReference>
<dbReference type="EMBL" id="SNZP01000007">
    <property type="protein sequence ID" value="TDR79742.1"/>
    <property type="molecule type" value="Genomic_DNA"/>
</dbReference>
<dbReference type="InterPro" id="IPR052155">
    <property type="entry name" value="Biofilm_reg_signaling"/>
</dbReference>
<dbReference type="InterPro" id="IPR000014">
    <property type="entry name" value="PAS"/>
</dbReference>
<evidence type="ECO:0000313" key="3">
    <source>
        <dbReference type="EMBL" id="TDR79742.1"/>
    </source>
</evidence>
<dbReference type="Gene3D" id="3.30.450.20">
    <property type="entry name" value="PAS domain"/>
    <property type="match status" value="1"/>
</dbReference>
<dbReference type="Proteomes" id="UP000295611">
    <property type="component" value="Unassembled WGS sequence"/>
</dbReference>
<evidence type="ECO:0000313" key="4">
    <source>
        <dbReference type="Proteomes" id="UP000295611"/>
    </source>
</evidence>
<dbReference type="PANTHER" id="PTHR44757">
    <property type="entry name" value="DIGUANYLATE CYCLASE DGCP"/>
    <property type="match status" value="1"/>
</dbReference>
<feature type="transmembrane region" description="Helical" evidence="1">
    <location>
        <begin position="99"/>
        <end position="115"/>
    </location>
</feature>
<dbReference type="Gene3D" id="3.30.70.270">
    <property type="match status" value="1"/>
</dbReference>
<accession>A0A4R7B7D9</accession>
<sequence>MLVFDIPTIASLAVVGSLVFSACSFGAWRHMPEEPCLRDWGIGLAFLFLGALELFLRTPASAAWTIPLGNGLFAIGDSWKLMALRRLMRLPRRHDERWLPLAAFALVAVPCWWYTDIQPSLNARLIWVSLVMGIWYVAYAWTLAQHHDRQLAGWLRLTIAIQLGGLALFLARAWVAPTALVSPDYSKTSSLLIAAPGYYGLLFNIWMSLTMILVITSRMHDRVVETLGFNREILANSPLATAVYRADGQCALVNDAYAQLVETPRAELLQQNFHHLAHWRDAGLFAACTQALNSRQSGRCEFHTTTPSGHQIWLDCRIHPSSILGTTHLLLQFNDLTERKRLEDQLRQMAFHDPLTMLPNRRLLMDRILQAQHGSERQSNHAALLFIDLDKFKQLNDCHGHGIGDKLLVALAQSLSQAVRKSDTVARLGGDEFVVMLENLGASVEQALSHAQDMATVIHQAINRDYRLDGVDYRASASIGIRVFNGTRETPEALLQDADSAMYQSKLNMSMPRFF</sequence>
<gene>
    <name evidence="3" type="ORF">DFP86_107106</name>
</gene>
<keyword evidence="1" id="KW-1133">Transmembrane helix</keyword>
<feature type="transmembrane region" description="Helical" evidence="1">
    <location>
        <begin position="195"/>
        <end position="215"/>
    </location>
</feature>
<feature type="domain" description="GGDEF" evidence="2">
    <location>
        <begin position="380"/>
        <end position="515"/>
    </location>
</feature>
<dbReference type="SUPFAM" id="SSF55785">
    <property type="entry name" value="PYP-like sensor domain (PAS domain)"/>
    <property type="match status" value="1"/>
</dbReference>
<dbReference type="InterPro" id="IPR000160">
    <property type="entry name" value="GGDEF_dom"/>
</dbReference>
<dbReference type="NCBIfam" id="TIGR00229">
    <property type="entry name" value="sensory_box"/>
    <property type="match status" value="1"/>
</dbReference>
<dbReference type="InterPro" id="IPR035965">
    <property type="entry name" value="PAS-like_dom_sf"/>
</dbReference>
<proteinExistence type="predicted"/>
<feature type="transmembrane region" description="Helical" evidence="1">
    <location>
        <begin position="6"/>
        <end position="28"/>
    </location>
</feature>
<dbReference type="SMART" id="SM00267">
    <property type="entry name" value="GGDEF"/>
    <property type="match status" value="1"/>
</dbReference>
<keyword evidence="1" id="KW-0472">Membrane</keyword>
<dbReference type="NCBIfam" id="TIGR00254">
    <property type="entry name" value="GGDEF"/>
    <property type="match status" value="1"/>
</dbReference>
<dbReference type="InterPro" id="IPR043128">
    <property type="entry name" value="Rev_trsase/Diguanyl_cyclase"/>
</dbReference>
<dbReference type="InterPro" id="IPR013767">
    <property type="entry name" value="PAS_fold"/>
</dbReference>
<dbReference type="CDD" id="cd00130">
    <property type="entry name" value="PAS"/>
    <property type="match status" value="1"/>
</dbReference>
<reference evidence="3 4" key="1">
    <citation type="submission" date="2019-03" db="EMBL/GenBank/DDBJ databases">
        <title>Genomic Encyclopedia of Type Strains, Phase III (KMG-III): the genomes of soil and plant-associated and newly described type strains.</title>
        <authorList>
            <person name="Whitman W."/>
        </authorList>
    </citation>
    <scope>NUCLEOTIDE SEQUENCE [LARGE SCALE GENOMIC DNA]</scope>
    <source>
        <strain evidence="3 4">CECT 8976</strain>
    </source>
</reference>
<protein>
    <submittedName>
        <fullName evidence="3">PAS domain S-box-containing protein/diguanylate cyclase (GGDEF)-like protein</fullName>
    </submittedName>
</protein>
<organism evidence="3 4">
    <name type="scientific">Paludibacterium purpuratum</name>
    <dbReference type="NCBI Taxonomy" id="1144873"/>
    <lineage>
        <taxon>Bacteria</taxon>
        <taxon>Pseudomonadati</taxon>
        <taxon>Pseudomonadota</taxon>
        <taxon>Betaproteobacteria</taxon>
        <taxon>Neisseriales</taxon>
        <taxon>Chromobacteriaceae</taxon>
        <taxon>Paludibacterium</taxon>
    </lineage>
</organism>